<sequence length="538" mass="56816">MAVVSKKIPAPDKVKIRTALLSVSDKTDIVELAGALAKLGVKLLSTGGTSKAIADAGLPVTDVSDITQFPEIMDGRVKTLHPNVHGGLLAIRDDAEHVEAMRAHGIEAIDLSVINLYPFEEVRAKGGDYPTTVENIDIGGPAMIRASAKNHAYVTVLTDPSDYPELLEALQADDGQTSYALRQRFAAKAYARTAAYDAGISNWFAEALSIETPHYRSIGGVLKEKMRYGENPHQSAGFYLTGDKRPGVATATLLQGKQLSYNNINDTDAAYELVAEFLPENAPAVAIIKHANPCGVATGATLLDAYKRALACDPVSAFGGVIALNRTLDAETAEEIIQLFTEVIIAPDVTEEAKLIVARKPNLRLLSAGGLPDARAPGLTAKTVSGGLLVQSRDNGIVEDLDLKVVTNRAPTPQELEDMKFAFKIAKHVKSNAVIYAKDGQTAGIGAGQMSRIDSARIAAQKAEDAAKAMGLAEPLTKGSAVASEAFYPFADGLLAAIAAGATAVIQPGGSMRDQDVIDAANAHGVAMVFTGMRHFKH</sequence>
<evidence type="ECO:0000256" key="3">
    <source>
        <dbReference type="ARBA" id="ARBA00007667"/>
    </source>
</evidence>
<dbReference type="PANTHER" id="PTHR11692:SF0">
    <property type="entry name" value="BIFUNCTIONAL PURINE BIOSYNTHESIS PROTEIN ATIC"/>
    <property type="match status" value="1"/>
</dbReference>
<evidence type="ECO:0000256" key="10">
    <source>
        <dbReference type="HAMAP-Rule" id="MF_00139"/>
    </source>
</evidence>
<dbReference type="InterPro" id="IPR016193">
    <property type="entry name" value="Cytidine_deaminase-like"/>
</dbReference>
<evidence type="ECO:0000256" key="5">
    <source>
        <dbReference type="ARBA" id="ARBA00022755"/>
    </source>
</evidence>
<dbReference type="FunFam" id="3.40.140.20:FF:000001">
    <property type="entry name" value="Bifunctional purine biosynthesis protein PurH"/>
    <property type="match status" value="1"/>
</dbReference>
<dbReference type="EMBL" id="JAVRAD010000005">
    <property type="protein sequence ID" value="MDX8330296.1"/>
    <property type="molecule type" value="Genomic_DNA"/>
</dbReference>
<dbReference type="InterPro" id="IPR036914">
    <property type="entry name" value="MGS-like_dom_sf"/>
</dbReference>
<dbReference type="InterPro" id="IPR002695">
    <property type="entry name" value="PurH-like"/>
</dbReference>
<dbReference type="SMART" id="SM00851">
    <property type="entry name" value="MGS"/>
    <property type="match status" value="1"/>
</dbReference>
<dbReference type="Gene3D" id="3.40.140.20">
    <property type="match status" value="2"/>
</dbReference>
<name>A0AAE5VMU4_9HYPH</name>
<keyword evidence="7 10" id="KW-0511">Multifunctional enzyme</keyword>
<dbReference type="EMBL" id="NXEJ01000009">
    <property type="protein sequence ID" value="POO49521.1"/>
    <property type="molecule type" value="Genomic_DNA"/>
</dbReference>
<dbReference type="GO" id="GO:0006189">
    <property type="term" value="P:'de novo' IMP biosynthetic process"/>
    <property type="evidence" value="ECO:0007669"/>
    <property type="project" value="UniProtKB-UniRule"/>
</dbReference>
<dbReference type="HAMAP" id="MF_00139">
    <property type="entry name" value="PurH"/>
    <property type="match status" value="1"/>
</dbReference>
<evidence type="ECO:0000256" key="8">
    <source>
        <dbReference type="ARBA" id="ARBA00050488"/>
    </source>
</evidence>
<comment type="catalytic activity">
    <reaction evidence="8 10">
        <text>(6R)-10-formyltetrahydrofolate + 5-amino-1-(5-phospho-beta-D-ribosyl)imidazole-4-carboxamide = 5-formamido-1-(5-phospho-D-ribosyl)imidazole-4-carboxamide + (6S)-5,6,7,8-tetrahydrofolate</text>
        <dbReference type="Rhea" id="RHEA:22192"/>
        <dbReference type="ChEBI" id="CHEBI:57453"/>
        <dbReference type="ChEBI" id="CHEBI:58467"/>
        <dbReference type="ChEBI" id="CHEBI:58475"/>
        <dbReference type="ChEBI" id="CHEBI:195366"/>
        <dbReference type="EC" id="2.1.2.3"/>
    </reaction>
</comment>
<dbReference type="RefSeq" id="WP_103659777.1">
    <property type="nucleotide sequence ID" value="NZ_CP192764.1"/>
</dbReference>
<dbReference type="SMART" id="SM00798">
    <property type="entry name" value="AICARFT_IMPCHas"/>
    <property type="match status" value="1"/>
</dbReference>
<reference evidence="12 15" key="2">
    <citation type="journal article" date="2023" name="Phytobiomes J">
        <title>Deciphering the key players within the bacterial microbiota associated with aerial crown gall tumors on rhododendron: Insights into the gallobiome.</title>
        <authorList>
            <person name="Kuzmanovic N."/>
            <person name="Nesme J."/>
            <person name="Wolf J."/>
            <person name="Neumann-Schaal M."/>
            <person name="Petersen J."/>
            <person name="Fernandez-Gnecco G."/>
            <person name="Sproeer C."/>
            <person name="Bunk B."/>
            <person name="Overmann J."/>
            <person name="Sorensen S.J."/>
            <person name="Idczak E."/>
            <person name="Smalla K."/>
        </authorList>
    </citation>
    <scope>NUCLEOTIDE SEQUENCE [LARGE SCALE GENOMIC DNA]</scope>
    <source>
        <strain evidence="15">rho-14.1</strain>
        <strain evidence="12">Rho-14.1</strain>
    </source>
</reference>
<evidence type="ECO:0000256" key="7">
    <source>
        <dbReference type="ARBA" id="ARBA00023268"/>
    </source>
</evidence>
<dbReference type="Proteomes" id="UP001277561">
    <property type="component" value="Unassembled WGS sequence"/>
</dbReference>
<dbReference type="GO" id="GO:0003937">
    <property type="term" value="F:IMP cyclohydrolase activity"/>
    <property type="evidence" value="ECO:0007669"/>
    <property type="project" value="UniProtKB-UniRule"/>
</dbReference>
<keyword evidence="5 10" id="KW-0658">Purine biosynthesis</keyword>
<keyword evidence="4 10" id="KW-0808">Transferase</keyword>
<dbReference type="SUPFAM" id="SSF52335">
    <property type="entry name" value="Methylglyoxal synthase-like"/>
    <property type="match status" value="1"/>
</dbReference>
<dbReference type="FunFam" id="3.40.50.1380:FF:000001">
    <property type="entry name" value="Bifunctional purine biosynthesis protein PurH"/>
    <property type="match status" value="1"/>
</dbReference>
<dbReference type="EC" id="2.1.2.3" evidence="10"/>
<evidence type="ECO:0000313" key="13">
    <source>
        <dbReference type="EMBL" id="POO49521.1"/>
    </source>
</evidence>
<comment type="pathway">
    <text evidence="1 10">Purine metabolism; IMP biosynthesis via de novo pathway; IMP from 5-formamido-1-(5-phospho-D-ribosyl)imidazole-4-carboxamide: step 1/1.</text>
</comment>
<keyword evidence="6 10" id="KW-0378">Hydrolase</keyword>
<dbReference type="GO" id="GO:0005829">
    <property type="term" value="C:cytosol"/>
    <property type="evidence" value="ECO:0007669"/>
    <property type="project" value="TreeGrafter"/>
</dbReference>
<dbReference type="Proteomes" id="UP000237447">
    <property type="component" value="Unassembled WGS sequence"/>
</dbReference>
<dbReference type="NCBIfam" id="TIGR00355">
    <property type="entry name" value="purH"/>
    <property type="match status" value="1"/>
</dbReference>
<evidence type="ECO:0000313" key="14">
    <source>
        <dbReference type="Proteomes" id="UP000237447"/>
    </source>
</evidence>
<comment type="caution">
    <text evidence="13">The sequence shown here is derived from an EMBL/GenBank/DDBJ whole genome shotgun (WGS) entry which is preliminary data.</text>
</comment>
<evidence type="ECO:0000256" key="4">
    <source>
        <dbReference type="ARBA" id="ARBA00022679"/>
    </source>
</evidence>
<dbReference type="Gene3D" id="3.40.50.1380">
    <property type="entry name" value="Methylglyoxal synthase-like domain"/>
    <property type="match status" value="1"/>
</dbReference>
<dbReference type="InterPro" id="IPR011607">
    <property type="entry name" value="MGS-like_dom"/>
</dbReference>
<evidence type="ECO:0000259" key="11">
    <source>
        <dbReference type="PROSITE" id="PS51855"/>
    </source>
</evidence>
<evidence type="ECO:0000256" key="1">
    <source>
        <dbReference type="ARBA" id="ARBA00004844"/>
    </source>
</evidence>
<dbReference type="AlphaFoldDB" id="A0AAE5VMU4"/>
<dbReference type="EC" id="3.5.4.10" evidence="10"/>
<comment type="pathway">
    <text evidence="2 10">Purine metabolism; IMP biosynthesis via de novo pathway; 5-formamido-1-(5-phospho-D-ribosyl)imidazole-4-carboxamide from 5-amino-1-(5-phospho-D-ribosyl)imidazole-4-carboxamide (10-formyl THF route): step 1/1.</text>
</comment>
<evidence type="ECO:0000313" key="15">
    <source>
        <dbReference type="Proteomes" id="UP001277561"/>
    </source>
</evidence>
<keyword evidence="15" id="KW-1185">Reference proteome</keyword>
<gene>
    <name evidence="10 13" type="primary">purH</name>
    <name evidence="13" type="ORF">CPJ18_20115</name>
    <name evidence="12" type="ORF">RMS29_13725</name>
</gene>
<protein>
    <recommendedName>
        <fullName evidence="10">Bifunctional purine biosynthesis protein PurH</fullName>
    </recommendedName>
    <domain>
        <recommendedName>
            <fullName evidence="10">Phosphoribosylaminoimidazolecarboxamide formyltransferase</fullName>
            <ecNumber evidence="10">2.1.2.3</ecNumber>
        </recommendedName>
        <alternativeName>
            <fullName evidence="10">AICAR transformylase</fullName>
        </alternativeName>
    </domain>
    <domain>
        <recommendedName>
            <fullName evidence="10">IMP cyclohydrolase</fullName>
            <ecNumber evidence="10">3.5.4.10</ecNumber>
        </recommendedName>
        <alternativeName>
            <fullName evidence="10">ATIC</fullName>
        </alternativeName>
        <alternativeName>
            <fullName evidence="10">IMP synthase</fullName>
        </alternativeName>
        <alternativeName>
            <fullName evidence="10">Inosinicase</fullName>
        </alternativeName>
    </domain>
</protein>
<dbReference type="PROSITE" id="PS51855">
    <property type="entry name" value="MGS"/>
    <property type="match status" value="1"/>
</dbReference>
<comment type="domain">
    <text evidence="10">The IMP cyclohydrolase activity resides in the N-terminal region.</text>
</comment>
<dbReference type="GO" id="GO:0004643">
    <property type="term" value="F:phosphoribosylaminoimidazolecarboxamide formyltransferase activity"/>
    <property type="evidence" value="ECO:0007669"/>
    <property type="project" value="UniProtKB-UniRule"/>
</dbReference>
<evidence type="ECO:0000256" key="2">
    <source>
        <dbReference type="ARBA" id="ARBA00004954"/>
    </source>
</evidence>
<reference evidence="13 14" key="1">
    <citation type="journal article" date="2018" name="Syst. Appl. Microbiol.">
        <title>Agrobacterium rosae sp. nov., isolated from galls on different agricultural crops.</title>
        <authorList>
            <person name="Kuzmanovic N."/>
            <person name="Pulawska J."/>
            <person name="Smalla K."/>
            <person name="Nesme X."/>
        </authorList>
    </citation>
    <scope>NUCLEOTIDE SEQUENCE [LARGE SCALE GENOMIC DNA]</scope>
    <source>
        <strain evidence="13 14">NCPPB 1650</strain>
    </source>
</reference>
<dbReference type="NCBIfam" id="NF002049">
    <property type="entry name" value="PRK00881.1"/>
    <property type="match status" value="1"/>
</dbReference>
<evidence type="ECO:0000313" key="12">
    <source>
        <dbReference type="EMBL" id="MDX8330296.1"/>
    </source>
</evidence>
<comment type="similarity">
    <text evidence="3 10">Belongs to the PurH family.</text>
</comment>
<dbReference type="CDD" id="cd01421">
    <property type="entry name" value="IMPCH"/>
    <property type="match status" value="1"/>
</dbReference>
<dbReference type="Pfam" id="PF02142">
    <property type="entry name" value="MGS"/>
    <property type="match status" value="1"/>
</dbReference>
<dbReference type="SUPFAM" id="SSF53927">
    <property type="entry name" value="Cytidine deaminase-like"/>
    <property type="match status" value="1"/>
</dbReference>
<accession>A0AAE5VMU4</accession>
<dbReference type="PANTHER" id="PTHR11692">
    <property type="entry name" value="BIFUNCTIONAL PURINE BIOSYNTHESIS PROTEIN PURH"/>
    <property type="match status" value="1"/>
</dbReference>
<evidence type="ECO:0000256" key="9">
    <source>
        <dbReference type="ARBA" id="ARBA00050687"/>
    </source>
</evidence>
<dbReference type="InterPro" id="IPR024051">
    <property type="entry name" value="AICAR_Tfase_dup_dom_sf"/>
</dbReference>
<comment type="catalytic activity">
    <reaction evidence="9 10">
        <text>IMP + H2O = 5-formamido-1-(5-phospho-D-ribosyl)imidazole-4-carboxamide</text>
        <dbReference type="Rhea" id="RHEA:18445"/>
        <dbReference type="ChEBI" id="CHEBI:15377"/>
        <dbReference type="ChEBI" id="CHEBI:58053"/>
        <dbReference type="ChEBI" id="CHEBI:58467"/>
        <dbReference type="EC" id="3.5.4.10"/>
    </reaction>
</comment>
<proteinExistence type="inferred from homology"/>
<organism evidence="13 14">
    <name type="scientific">Agrobacterium rosae</name>
    <dbReference type="NCBI Taxonomy" id="1972867"/>
    <lineage>
        <taxon>Bacteria</taxon>
        <taxon>Pseudomonadati</taxon>
        <taxon>Pseudomonadota</taxon>
        <taxon>Alphaproteobacteria</taxon>
        <taxon>Hyphomicrobiales</taxon>
        <taxon>Rhizobiaceae</taxon>
        <taxon>Rhizobium/Agrobacterium group</taxon>
        <taxon>Agrobacterium</taxon>
    </lineage>
</organism>
<dbReference type="PIRSF" id="PIRSF000414">
    <property type="entry name" value="AICARFT_IMPCHas"/>
    <property type="match status" value="1"/>
</dbReference>
<dbReference type="GeneID" id="86881628"/>
<evidence type="ECO:0000256" key="6">
    <source>
        <dbReference type="ARBA" id="ARBA00022801"/>
    </source>
</evidence>
<feature type="domain" description="MGS-like" evidence="11">
    <location>
        <begin position="8"/>
        <end position="158"/>
    </location>
</feature>
<dbReference type="Pfam" id="PF01808">
    <property type="entry name" value="AICARFT_IMPCHas"/>
    <property type="match status" value="1"/>
</dbReference>